<dbReference type="InterPro" id="IPR007865">
    <property type="entry name" value="Aminopep_P_N"/>
</dbReference>
<dbReference type="GO" id="GO:0030145">
    <property type="term" value="F:manganese ion binding"/>
    <property type="evidence" value="ECO:0007669"/>
    <property type="project" value="InterPro"/>
</dbReference>
<dbReference type="InterPro" id="IPR036005">
    <property type="entry name" value="Creatinase/aminopeptidase-like"/>
</dbReference>
<feature type="domain" description="Aminopeptidase P N-terminal" evidence="5">
    <location>
        <begin position="15"/>
        <end position="144"/>
    </location>
</feature>
<evidence type="ECO:0000256" key="3">
    <source>
        <dbReference type="ARBA" id="ARBA00022801"/>
    </source>
</evidence>
<dbReference type="OrthoDB" id="10261878at2759"/>
<accession>A0A8H7QMG8</accession>
<keyword evidence="7" id="KW-1185">Reference proteome</keyword>
<evidence type="ECO:0000313" key="7">
    <source>
        <dbReference type="Proteomes" id="UP000603453"/>
    </source>
</evidence>
<dbReference type="InterPro" id="IPR052433">
    <property type="entry name" value="X-Pro_dipept-like"/>
</dbReference>
<gene>
    <name evidence="6" type="ORF">INT47_005612</name>
</gene>
<reference evidence="6" key="1">
    <citation type="submission" date="2020-12" db="EMBL/GenBank/DDBJ databases">
        <title>Metabolic potential, ecology and presence of endohyphal bacteria is reflected in genomic diversity of Mucoromycotina.</title>
        <authorList>
            <person name="Muszewska A."/>
            <person name="Okrasinska A."/>
            <person name="Steczkiewicz K."/>
            <person name="Drgas O."/>
            <person name="Orlowska M."/>
            <person name="Perlinska-Lenart U."/>
            <person name="Aleksandrzak-Piekarczyk T."/>
            <person name="Szatraj K."/>
            <person name="Zielenkiewicz U."/>
            <person name="Pilsyk S."/>
            <person name="Malc E."/>
            <person name="Mieczkowski P."/>
            <person name="Kruszewska J.S."/>
            <person name="Biernat P."/>
            <person name="Pawlowska J."/>
        </authorList>
    </citation>
    <scope>NUCLEOTIDE SEQUENCE</scope>
    <source>
        <strain evidence="6">WA0000017839</strain>
    </source>
</reference>
<keyword evidence="2" id="KW-0479">Metal-binding</keyword>
<evidence type="ECO:0000313" key="6">
    <source>
        <dbReference type="EMBL" id="KAG2195012.1"/>
    </source>
</evidence>
<dbReference type="SUPFAM" id="SSF55920">
    <property type="entry name" value="Creatinase/aminopeptidase"/>
    <property type="match status" value="1"/>
</dbReference>
<dbReference type="PANTHER" id="PTHR43226:SF1">
    <property type="entry name" value="XAA-PRO DIPEPTIDASE"/>
    <property type="match status" value="1"/>
</dbReference>
<comment type="caution">
    <text evidence="6">The sequence shown here is derived from an EMBL/GenBank/DDBJ whole genome shotgun (WGS) entry which is preliminary data.</text>
</comment>
<dbReference type="InterPro" id="IPR029149">
    <property type="entry name" value="Creatin/AminoP/Spt16_N"/>
</dbReference>
<dbReference type="Pfam" id="PF05195">
    <property type="entry name" value="AMP_N"/>
    <property type="match status" value="1"/>
</dbReference>
<dbReference type="SUPFAM" id="SSF53092">
    <property type="entry name" value="Creatinase/prolidase N-terminal domain"/>
    <property type="match status" value="1"/>
</dbReference>
<dbReference type="EMBL" id="JAEPRD010000181">
    <property type="protein sequence ID" value="KAG2195012.1"/>
    <property type="molecule type" value="Genomic_DNA"/>
</dbReference>
<evidence type="ECO:0000259" key="5">
    <source>
        <dbReference type="SMART" id="SM01011"/>
    </source>
</evidence>
<dbReference type="Gene3D" id="3.40.350.10">
    <property type="entry name" value="Creatinase/prolidase N-terminal domain"/>
    <property type="match status" value="1"/>
</dbReference>
<organism evidence="6 7">
    <name type="scientific">Mucor saturninus</name>
    <dbReference type="NCBI Taxonomy" id="64648"/>
    <lineage>
        <taxon>Eukaryota</taxon>
        <taxon>Fungi</taxon>
        <taxon>Fungi incertae sedis</taxon>
        <taxon>Mucoromycota</taxon>
        <taxon>Mucoromycotina</taxon>
        <taxon>Mucoromycetes</taxon>
        <taxon>Mucorales</taxon>
        <taxon>Mucorineae</taxon>
        <taxon>Mucoraceae</taxon>
        <taxon>Mucor</taxon>
    </lineage>
</organism>
<evidence type="ECO:0000256" key="2">
    <source>
        <dbReference type="ARBA" id="ARBA00022723"/>
    </source>
</evidence>
<dbReference type="AlphaFoldDB" id="A0A8H7QMG8"/>
<dbReference type="Pfam" id="PF00557">
    <property type="entry name" value="Peptidase_M24"/>
    <property type="match status" value="1"/>
</dbReference>
<dbReference type="InterPro" id="IPR000994">
    <property type="entry name" value="Pept_M24"/>
</dbReference>
<protein>
    <recommendedName>
        <fullName evidence="5">Aminopeptidase P N-terminal domain-containing protein</fullName>
    </recommendedName>
</protein>
<evidence type="ECO:0000256" key="1">
    <source>
        <dbReference type="ARBA" id="ARBA00001936"/>
    </source>
</evidence>
<dbReference type="GO" id="GO:0006508">
    <property type="term" value="P:proteolysis"/>
    <property type="evidence" value="ECO:0007669"/>
    <property type="project" value="TreeGrafter"/>
</dbReference>
<keyword evidence="3" id="KW-0378">Hydrolase</keyword>
<proteinExistence type="predicted"/>
<dbReference type="PANTHER" id="PTHR43226">
    <property type="entry name" value="XAA-PRO AMINOPEPTIDASE 3"/>
    <property type="match status" value="1"/>
</dbReference>
<sequence>MNNSNDSFPLPQRLPTRSNYLKVKENLAPISTGALLYLRGGVTHTRDDTDVEVDFRQESNFFYLSGIEKAGYHILVALAIDKIFLIPPTVSPDEQLWKGIPDSFTELLKKYDADFVLTEKQLPQFIADIDPRVIFTLDTTDVSAIPKEYHGKLDKSRLRMAINEARLIKLPWEISILRYSARISSHAHMSLMSLVGSKNKSLYNEAELEANFRWTCARNGLARQCYIPIIASGPRAAVLHYTDNDRLIPDKSPHTLILVDAGGEYKCYGSDITRTFPLHGKFTEEAKTIYNIVLKAQNAVLKLIGPGVLWRDMHNLVVRVLCYELVRIGILVGHAYELMKLGVYRAFYFHGTGHSVGLDCHDVGGSGIGILTHQIRKGRKGVTLDLNRALEKDMVVTVEPGLYFNDVSIDIWTKNPAYARYFNMEKINQYRVIGGVRIEDTILITDDGHENFTIAPKEVHDIEALMKH</sequence>
<dbReference type="Gene3D" id="3.90.230.10">
    <property type="entry name" value="Creatinase/methionine aminopeptidase superfamily"/>
    <property type="match status" value="1"/>
</dbReference>
<keyword evidence="4" id="KW-0464">Manganese</keyword>
<dbReference type="GO" id="GO:0070006">
    <property type="term" value="F:metalloaminopeptidase activity"/>
    <property type="evidence" value="ECO:0007669"/>
    <property type="project" value="InterPro"/>
</dbReference>
<evidence type="ECO:0000256" key="4">
    <source>
        <dbReference type="ARBA" id="ARBA00023211"/>
    </source>
</evidence>
<dbReference type="CDD" id="cd01087">
    <property type="entry name" value="Prolidase"/>
    <property type="match status" value="1"/>
</dbReference>
<dbReference type="SMART" id="SM01011">
    <property type="entry name" value="AMP_N"/>
    <property type="match status" value="1"/>
</dbReference>
<dbReference type="Proteomes" id="UP000603453">
    <property type="component" value="Unassembled WGS sequence"/>
</dbReference>
<comment type="cofactor">
    <cofactor evidence="1">
        <name>Mn(2+)</name>
        <dbReference type="ChEBI" id="CHEBI:29035"/>
    </cofactor>
</comment>
<name>A0A8H7QMG8_9FUNG</name>